<dbReference type="PANTHER" id="PTHR33969">
    <property type="entry name" value="SEGREGATION AND CONDENSATION PROTEIN A"/>
    <property type="match status" value="1"/>
</dbReference>
<evidence type="ECO:0000256" key="2">
    <source>
        <dbReference type="ARBA" id="ARBA00022829"/>
    </source>
</evidence>
<dbReference type="InterPro" id="IPR003768">
    <property type="entry name" value="ScpA"/>
</dbReference>
<dbReference type="GO" id="GO:0007059">
    <property type="term" value="P:chromosome segregation"/>
    <property type="evidence" value="ECO:0007669"/>
    <property type="project" value="UniProtKB-UniRule"/>
</dbReference>
<keyword evidence="2 5" id="KW-0159">Chromosome partition</keyword>
<dbReference type="Pfam" id="PF02616">
    <property type="entry name" value="SMC_ScpA"/>
    <property type="match status" value="1"/>
</dbReference>
<protein>
    <recommendedName>
        <fullName evidence="4 5">Segregation and condensation protein A</fullName>
    </recommendedName>
</protein>
<evidence type="ECO:0000256" key="4">
    <source>
        <dbReference type="ARBA" id="ARBA00044777"/>
    </source>
</evidence>
<dbReference type="NCBIfam" id="NF000995">
    <property type="entry name" value="PRK00104.1-4"/>
    <property type="match status" value="1"/>
</dbReference>
<proteinExistence type="inferred from homology"/>
<dbReference type="RefSeq" id="WP_368651994.1">
    <property type="nucleotide sequence ID" value="NZ_CP162599.1"/>
</dbReference>
<accession>A0AB39HMJ2</accession>
<dbReference type="GO" id="GO:0006260">
    <property type="term" value="P:DNA replication"/>
    <property type="evidence" value="ECO:0007669"/>
    <property type="project" value="UniProtKB-UniRule"/>
</dbReference>
<keyword evidence="5" id="KW-0963">Cytoplasm</keyword>
<dbReference type="GO" id="GO:0051301">
    <property type="term" value="P:cell division"/>
    <property type="evidence" value="ECO:0007669"/>
    <property type="project" value="UniProtKB-KW"/>
</dbReference>
<dbReference type="Gene3D" id="1.10.10.580">
    <property type="entry name" value="Structural maintenance of chromosome 1. Chain E"/>
    <property type="match status" value="1"/>
</dbReference>
<evidence type="ECO:0000256" key="1">
    <source>
        <dbReference type="ARBA" id="ARBA00022618"/>
    </source>
</evidence>
<organism evidence="6">
    <name type="scientific">Ornithinibacillus sp. 4-3</name>
    <dbReference type="NCBI Taxonomy" id="3231488"/>
    <lineage>
        <taxon>Bacteria</taxon>
        <taxon>Bacillati</taxon>
        <taxon>Bacillota</taxon>
        <taxon>Bacilli</taxon>
        <taxon>Bacillales</taxon>
        <taxon>Bacillaceae</taxon>
        <taxon>Ornithinibacillus</taxon>
    </lineage>
</organism>
<reference evidence="6" key="1">
    <citation type="submission" date="2024-07" db="EMBL/GenBank/DDBJ databases">
        <title>Halotolerant mesophilic bacterium Ornithinibacillus sp. 4-3, sp. nov., isolated from soil.</title>
        <authorList>
            <person name="Sidarenka A.V."/>
            <person name="Guliayeva D.E."/>
            <person name="Leanovich S.I."/>
            <person name="Hileuskaya K.S."/>
            <person name="Akhremchuk A.E."/>
            <person name="Sikolenko M.A."/>
            <person name="Valentovich L.N."/>
        </authorList>
    </citation>
    <scope>NUCLEOTIDE SEQUENCE</scope>
    <source>
        <strain evidence="6">4-3</strain>
    </source>
</reference>
<dbReference type="AlphaFoldDB" id="A0AB39HMJ2"/>
<comment type="subcellular location">
    <subcellularLocation>
        <location evidence="5">Cytoplasm</location>
    </subcellularLocation>
    <text evidence="5">Associated with two foci at the outer edges of the nucleoid region in young cells, and at four foci within both cell halves in older cells.</text>
</comment>
<dbReference type="GO" id="GO:0005737">
    <property type="term" value="C:cytoplasm"/>
    <property type="evidence" value="ECO:0007669"/>
    <property type="project" value="UniProtKB-SubCell"/>
</dbReference>
<keyword evidence="1 5" id="KW-0132">Cell division</keyword>
<name>A0AB39HMJ2_9BACI</name>
<comment type="function">
    <text evidence="5">Participates in chromosomal partition during cell division. May act via the formation of a condensin-like complex containing Smc and ScpB that pull DNA away from mid-cell into both cell halves.</text>
</comment>
<comment type="similarity">
    <text evidence="5">Belongs to the ScpA family.</text>
</comment>
<comment type="subunit">
    <text evidence="5">Component of a cohesin-like complex composed of ScpA, ScpB and the Smc homodimer, in which ScpA and ScpB bind to the head domain of Smc. The presence of the three proteins is required for the association of the complex with DNA.</text>
</comment>
<dbReference type="HAMAP" id="MF_01805">
    <property type="entry name" value="ScpA"/>
    <property type="match status" value="1"/>
</dbReference>
<keyword evidence="3 5" id="KW-0131">Cell cycle</keyword>
<sequence length="244" mass="29149">MNQTYQVQIEQFQGPLDLLLHLVNRFEIDIYDIPVAKISQQYMEYIHTMQQLELNIASEYLVMAATLLELKSKMLLPKPEIEDLDEYEEDPREDLMQRLIEYRKYKEAANQLKEIEIEAKPLFTRGNVSFDHIDTKPEVTKSEMSVFDMLYALNKMLKRKKWKEPMETRITRIDIPLDQRMGEIIDRVKREKQGIIFDELFSYESKSHIVITFIALLELMKKKQITCKQDTSFSSLYIYYHESE</sequence>
<evidence type="ECO:0000256" key="3">
    <source>
        <dbReference type="ARBA" id="ARBA00023306"/>
    </source>
</evidence>
<gene>
    <name evidence="5" type="primary">scpA</name>
    <name evidence="6" type="ORF">AB4Y30_09460</name>
</gene>
<evidence type="ECO:0000256" key="5">
    <source>
        <dbReference type="HAMAP-Rule" id="MF_01805"/>
    </source>
</evidence>
<dbReference type="PANTHER" id="PTHR33969:SF2">
    <property type="entry name" value="SEGREGATION AND CONDENSATION PROTEIN A"/>
    <property type="match status" value="1"/>
</dbReference>
<dbReference type="EMBL" id="CP162599">
    <property type="protein sequence ID" value="XDK31266.1"/>
    <property type="molecule type" value="Genomic_DNA"/>
</dbReference>
<dbReference type="InterPro" id="IPR023093">
    <property type="entry name" value="ScpA-like_C"/>
</dbReference>
<dbReference type="Gene3D" id="6.10.250.2410">
    <property type="match status" value="1"/>
</dbReference>
<evidence type="ECO:0000313" key="6">
    <source>
        <dbReference type="EMBL" id="XDK31266.1"/>
    </source>
</evidence>